<evidence type="ECO:0000256" key="3">
    <source>
        <dbReference type="SAM" id="MobiDB-lite"/>
    </source>
</evidence>
<accession>A0A7E4W0A5</accession>
<dbReference type="Gene3D" id="3.60.21.50">
    <property type="match status" value="1"/>
</dbReference>
<evidence type="ECO:0000313" key="6">
    <source>
        <dbReference type="Proteomes" id="UP000492821"/>
    </source>
</evidence>
<dbReference type="GO" id="GO:0006271">
    <property type="term" value="P:DNA strand elongation involved in DNA replication"/>
    <property type="evidence" value="ECO:0007669"/>
    <property type="project" value="TreeGrafter"/>
</dbReference>
<dbReference type="InterPro" id="IPR040663">
    <property type="entry name" value="DNA_pol_D_N"/>
</dbReference>
<keyword evidence="6" id="KW-1185">Reference proteome</keyword>
<dbReference type="Pfam" id="PF04042">
    <property type="entry name" value="DNA_pol_E_B"/>
    <property type="match status" value="1"/>
</dbReference>
<keyword evidence="2" id="KW-0235">DNA replication</keyword>
<feature type="domain" description="DNA polymerase alpha/delta/epsilon subunit B" evidence="4">
    <location>
        <begin position="211"/>
        <end position="470"/>
    </location>
</feature>
<name>A0A7E4W0A5_PANRE</name>
<comment type="similarity">
    <text evidence="1">Belongs to the DNA polymerase delta/II small subunit family.</text>
</comment>
<dbReference type="Proteomes" id="UP000492821">
    <property type="component" value="Unassembled WGS sequence"/>
</dbReference>
<evidence type="ECO:0000256" key="1">
    <source>
        <dbReference type="ARBA" id="ARBA00006035"/>
    </source>
</evidence>
<dbReference type="InterPro" id="IPR007185">
    <property type="entry name" value="DNA_pol_a/d/e_bsu"/>
</dbReference>
<proteinExistence type="inferred from homology"/>
<dbReference type="AlphaFoldDB" id="A0A7E4W0A5"/>
<evidence type="ECO:0000259" key="4">
    <source>
        <dbReference type="Pfam" id="PF04042"/>
    </source>
</evidence>
<protein>
    <submittedName>
        <fullName evidence="7">DNA polymerase epsilon subunit B</fullName>
    </submittedName>
</protein>
<dbReference type="InterPro" id="IPR024826">
    <property type="entry name" value="DNA_pol_delta/II_ssu"/>
</dbReference>
<dbReference type="PANTHER" id="PTHR10416:SF0">
    <property type="entry name" value="DNA POLYMERASE DELTA SUBUNIT 2"/>
    <property type="match status" value="1"/>
</dbReference>
<dbReference type="Gene3D" id="2.40.50.430">
    <property type="match status" value="1"/>
</dbReference>
<feature type="compositionally biased region" description="Acidic residues" evidence="3">
    <location>
        <begin position="346"/>
        <end position="362"/>
    </location>
</feature>
<feature type="region of interest" description="Disordered" evidence="3">
    <location>
        <begin position="331"/>
        <end position="362"/>
    </location>
</feature>
<dbReference type="Pfam" id="PF18018">
    <property type="entry name" value="DNA_pol_D_N"/>
    <property type="match status" value="1"/>
</dbReference>
<dbReference type="GO" id="GO:0043625">
    <property type="term" value="C:delta DNA polymerase complex"/>
    <property type="evidence" value="ECO:0007669"/>
    <property type="project" value="TreeGrafter"/>
</dbReference>
<sequence>MEIDDEEKERRNRVSRQRFGMIETNFNYEPKFEKYLLTEADCTDYFERQFFHVYRDRMAALLPEIESAAREDNIINDSSIRIEPLSNTDVDRPALIAGVIIKHMTNQPTVLKGFDEPGEDEEGNEDKAVLPLVDEEDGSLASDTDRLDLEDDQKQLVSLIGKIQHQTYTSGMVIGVWGRKRENSHFLVDRVIFPKLRPYLERPILDNDLYIILASGLSVTCSNLDIINGMASFSNALRHAPFHGNVARIVFAGDLSTTFCECEKCRKVSINNVMPLGTSLDPVKDPKILEVIEAIERNFTHYDIDLMPGANDPASLMLPQQPLPPAITERYVPEDKRQPEDNMAGAEEEEDDDADDDEEMKEVGDENVEVISPATNRHVNTVTNPYCFNVQGFQIHGTSGQNVEGILKRTVRGRSVMEVMEQILRLGHLVPTAPDSIDCYPYSTTSKTSDPFIFEQLPHVFFAGNQRHFSTKTVDFGNDRKVCLVSIPRHTETRSFVAVNLRTLNAFELSMRKE</sequence>
<dbReference type="PANTHER" id="PTHR10416">
    <property type="entry name" value="DNA POLYMERASE DELTA SUBUNIT 2"/>
    <property type="match status" value="1"/>
</dbReference>
<reference evidence="7" key="2">
    <citation type="submission" date="2020-10" db="UniProtKB">
        <authorList>
            <consortium name="WormBaseParasite"/>
        </authorList>
    </citation>
    <scope>IDENTIFICATION</scope>
</reference>
<feature type="domain" description="DNA polymerase delta subunit OB-fold" evidence="5">
    <location>
        <begin position="49"/>
        <end position="190"/>
    </location>
</feature>
<reference evidence="6" key="1">
    <citation type="journal article" date="2013" name="Genetics">
        <title>The draft genome and transcriptome of Panagrellus redivivus are shaped by the harsh demands of a free-living lifestyle.</title>
        <authorList>
            <person name="Srinivasan J."/>
            <person name="Dillman A.R."/>
            <person name="Macchietto M.G."/>
            <person name="Heikkinen L."/>
            <person name="Lakso M."/>
            <person name="Fracchia K.M."/>
            <person name="Antoshechkin I."/>
            <person name="Mortazavi A."/>
            <person name="Wong G."/>
            <person name="Sternberg P.W."/>
        </authorList>
    </citation>
    <scope>NUCLEOTIDE SEQUENCE [LARGE SCALE GENOMIC DNA]</scope>
    <source>
        <strain evidence="6">MT8872</strain>
    </source>
</reference>
<evidence type="ECO:0000256" key="2">
    <source>
        <dbReference type="ARBA" id="ARBA00022705"/>
    </source>
</evidence>
<dbReference type="WBParaSite" id="Pan_g5055.t1">
    <property type="protein sequence ID" value="Pan_g5055.t1"/>
    <property type="gene ID" value="Pan_g5055"/>
</dbReference>
<evidence type="ECO:0000259" key="5">
    <source>
        <dbReference type="Pfam" id="PF18018"/>
    </source>
</evidence>
<evidence type="ECO:0000313" key="7">
    <source>
        <dbReference type="WBParaSite" id="Pan_g5055.t1"/>
    </source>
</evidence>
<feature type="compositionally biased region" description="Basic and acidic residues" evidence="3">
    <location>
        <begin position="331"/>
        <end position="340"/>
    </location>
</feature>
<dbReference type="GO" id="GO:0003677">
    <property type="term" value="F:DNA binding"/>
    <property type="evidence" value="ECO:0007669"/>
    <property type="project" value="InterPro"/>
</dbReference>
<organism evidence="6 7">
    <name type="scientific">Panagrellus redivivus</name>
    <name type="common">Microworm</name>
    <dbReference type="NCBI Taxonomy" id="6233"/>
    <lineage>
        <taxon>Eukaryota</taxon>
        <taxon>Metazoa</taxon>
        <taxon>Ecdysozoa</taxon>
        <taxon>Nematoda</taxon>
        <taxon>Chromadorea</taxon>
        <taxon>Rhabditida</taxon>
        <taxon>Tylenchina</taxon>
        <taxon>Panagrolaimomorpha</taxon>
        <taxon>Panagrolaimoidea</taxon>
        <taxon>Panagrolaimidae</taxon>
        <taxon>Panagrellus</taxon>
    </lineage>
</organism>